<reference evidence="1" key="1">
    <citation type="submission" date="2020-05" db="EMBL/GenBank/DDBJ databases">
        <authorList>
            <person name="Chiriac C."/>
            <person name="Salcher M."/>
            <person name="Ghai R."/>
            <person name="Kavagutti S V."/>
        </authorList>
    </citation>
    <scope>NUCLEOTIDE SEQUENCE</scope>
</reference>
<protein>
    <submittedName>
        <fullName evidence="1">Bacteriophage HK97-gp10, putative tail-component</fullName>
    </submittedName>
</protein>
<dbReference type="Pfam" id="PF04883">
    <property type="entry name" value="HK97-gp10_like"/>
    <property type="match status" value="1"/>
</dbReference>
<dbReference type="EMBL" id="LR797278">
    <property type="protein sequence ID" value="CAB4199424.1"/>
    <property type="molecule type" value="Genomic_DNA"/>
</dbReference>
<gene>
    <name evidence="1" type="ORF">UFOVP1084_36</name>
    <name evidence="2" type="ORF">UFOVP1328_42</name>
    <name evidence="3" type="ORF">UFOVP1532_10</name>
</gene>
<sequence length="159" mass="18221">MNFSLDVNIKFRDNLGRYARMPEECEIGVRRIAEEALLQLQEAAPVGKIPPVVKWHERTPGRLRDSFSIDSTNARHVKIRWNKHNDAPHWKYIEYGTTPHEMTNVSFYGHKGPKFGPMRVNAPAIVNHPGNAPKPFIEPIAQWAVEELHPLLRKIMGAL</sequence>
<organism evidence="1">
    <name type="scientific">uncultured Caudovirales phage</name>
    <dbReference type="NCBI Taxonomy" id="2100421"/>
    <lineage>
        <taxon>Viruses</taxon>
        <taxon>Duplodnaviria</taxon>
        <taxon>Heunggongvirae</taxon>
        <taxon>Uroviricota</taxon>
        <taxon>Caudoviricetes</taxon>
        <taxon>Peduoviridae</taxon>
        <taxon>Maltschvirus</taxon>
        <taxon>Maltschvirus maltsch</taxon>
    </lineage>
</organism>
<evidence type="ECO:0000313" key="2">
    <source>
        <dbReference type="EMBL" id="CAB4199424.1"/>
    </source>
</evidence>
<accession>A0A6J5QQ62</accession>
<name>A0A6J5QQ62_9CAUD</name>
<dbReference type="EMBL" id="LR798385">
    <property type="protein sequence ID" value="CAB5228281.1"/>
    <property type="molecule type" value="Genomic_DNA"/>
</dbReference>
<evidence type="ECO:0000313" key="3">
    <source>
        <dbReference type="EMBL" id="CAB5228281.1"/>
    </source>
</evidence>
<dbReference type="InterPro" id="IPR010064">
    <property type="entry name" value="HK97-gp10_tail"/>
</dbReference>
<dbReference type="EMBL" id="LR797042">
    <property type="protein sequence ID" value="CAB4183098.1"/>
    <property type="molecule type" value="Genomic_DNA"/>
</dbReference>
<proteinExistence type="predicted"/>
<evidence type="ECO:0000313" key="1">
    <source>
        <dbReference type="EMBL" id="CAB4183098.1"/>
    </source>
</evidence>